<comment type="cofactor">
    <cofactor evidence="2">
        <name>Zn(2+)</name>
        <dbReference type="ChEBI" id="CHEBI:29105"/>
    </cofactor>
</comment>
<dbReference type="EMBL" id="ML004428">
    <property type="protein sequence ID" value="RKP32982.1"/>
    <property type="molecule type" value="Genomic_DNA"/>
</dbReference>
<evidence type="ECO:0000256" key="2">
    <source>
        <dbReference type="ARBA" id="ARBA00001947"/>
    </source>
</evidence>
<evidence type="ECO:0000256" key="10">
    <source>
        <dbReference type="ARBA" id="ARBA00022833"/>
    </source>
</evidence>
<keyword evidence="7" id="KW-0479">Metal-binding</keyword>
<dbReference type="GO" id="GO:0042781">
    <property type="term" value="F:3'-tRNA processing endoribonuclease activity"/>
    <property type="evidence" value="ECO:0007669"/>
    <property type="project" value="UniProtKB-EC"/>
</dbReference>
<keyword evidence="10" id="KW-0862">Zinc</keyword>
<keyword evidence="14" id="KW-1185">Reference proteome</keyword>
<evidence type="ECO:0000256" key="6">
    <source>
        <dbReference type="ARBA" id="ARBA00022722"/>
    </source>
</evidence>
<dbReference type="GO" id="GO:0046872">
    <property type="term" value="F:metal ion binding"/>
    <property type="evidence" value="ECO:0007669"/>
    <property type="project" value="UniProtKB-KW"/>
</dbReference>
<keyword evidence="9" id="KW-0378">Hydrolase</keyword>
<evidence type="ECO:0000256" key="4">
    <source>
        <dbReference type="ARBA" id="ARBA00012477"/>
    </source>
</evidence>
<dbReference type="GO" id="GO:0005739">
    <property type="term" value="C:mitochondrion"/>
    <property type="evidence" value="ECO:0007669"/>
    <property type="project" value="TreeGrafter"/>
</dbReference>
<protein>
    <recommendedName>
        <fullName evidence="4">ribonuclease Z</fullName>
        <ecNumber evidence="4">3.1.26.11</ecNumber>
    </recommendedName>
</protein>
<dbReference type="Pfam" id="PF13691">
    <property type="entry name" value="Lactamase_B_4"/>
    <property type="match status" value="1"/>
</dbReference>
<dbReference type="PANTHER" id="PTHR12553:SF49">
    <property type="entry name" value="ZINC PHOSPHODIESTERASE ELAC PROTEIN 2"/>
    <property type="match status" value="1"/>
</dbReference>
<comment type="similarity">
    <text evidence="3">Belongs to the RNase Z family.</text>
</comment>
<feature type="domain" description="tRNase Z endonuclease" evidence="12">
    <location>
        <begin position="6"/>
        <end position="69"/>
    </location>
</feature>
<dbReference type="OrthoDB" id="527344at2759"/>
<reference evidence="14" key="1">
    <citation type="journal article" date="2018" name="Nat. Microbiol.">
        <title>Leveraging single-cell genomics to expand the fungal tree of life.</title>
        <authorList>
            <person name="Ahrendt S.R."/>
            <person name="Quandt C.A."/>
            <person name="Ciobanu D."/>
            <person name="Clum A."/>
            <person name="Salamov A."/>
            <person name="Andreopoulos B."/>
            <person name="Cheng J.F."/>
            <person name="Woyke T."/>
            <person name="Pelin A."/>
            <person name="Henrissat B."/>
            <person name="Reynolds N.K."/>
            <person name="Benny G.L."/>
            <person name="Smith M.E."/>
            <person name="James T.Y."/>
            <person name="Grigoriev I.V."/>
        </authorList>
    </citation>
    <scope>NUCLEOTIDE SEQUENCE [LARGE SCALE GENOMIC DNA]</scope>
    <source>
        <strain evidence="14">Baker2002</strain>
    </source>
</reference>
<evidence type="ECO:0000313" key="14">
    <source>
        <dbReference type="Proteomes" id="UP000268321"/>
    </source>
</evidence>
<comment type="catalytic activity">
    <reaction evidence="1">
        <text>Endonucleolytic cleavage of RNA, removing extra 3' nucleotides from tRNA precursor, generating 3' termini of tRNAs. A 3'-hydroxy group is left at the tRNA terminus and a 5'-phosphoryl group is left at the trailer molecule.</text>
        <dbReference type="EC" id="3.1.26.11"/>
    </reaction>
</comment>
<evidence type="ECO:0000313" key="13">
    <source>
        <dbReference type="EMBL" id="RKP32982.1"/>
    </source>
</evidence>
<accession>A0A4P9ZK92</accession>
<dbReference type="GO" id="GO:1990180">
    <property type="term" value="P:mitochondrial tRNA 3'-end processing"/>
    <property type="evidence" value="ECO:0007669"/>
    <property type="project" value="TreeGrafter"/>
</dbReference>
<sequence>MFYVTTVCHRTSDSRHPLLVLTNRDGNRFFFGKVPEGSQRALNENGFRMSKVKSIFLTGTLTLWSEIGGIPGLFLTISDAMSRGLDVFVASDAVLKYIVATWRYFVHRRDCPINVIATSNKAVVADASCAFFPVHISPQLVPGETTQPSENVASRALAQVEKLMSLMFPTSLTAEENSSSRKTVDSSRKLVDSNYAGMQTHTHLPPLENLLGSAPQSSLNYIIRFLPTRGKFNAVRAKELGIAPGKDYKRLTTGELVVNSNGETVHPHQVMGESKTFRKIAVIDIPDERYLENTITSPEWFKQNEERGLELYGLVYHFLGADVDCQLDAYARFIEKFPSDCIHVVDHHSFAEDALVFKTSGIHLLKLKAIMNNNYNLPHTAKLPLACPSPFVKLHALQSFKIDISGIAPDDSAVQNDDWRLLFDKHVKTVLPDAQFSADLVPLTPVQNARSLKEHVQIVTLGTGSAIPAIYRNVLSNLVRVPYVDSSGEIKFRAILLDGGENTPGQLLRTYGHENQKQLRQIFYELCLVFLSHLHADHNLGLVSLITAWLDHNAQNDRKLYLVVPYQYEDFLREWYQLENRGRVADFGRICFIRCGQLSRVQGSEVNTMDAETFERQFDSGELGKGLPKVLVQPLSNAVWSQMKNDTNLVDIETCNAIHCTWAYSVSMKFQLSKQETFKISFSGDTRPNSWFVDIGTNSDVLIHEASLDDVNIEEAIEKRHTTVAEAVRVSQLMRCRKLVLTHFSTRFSEESNFIMSAEEYAALSLQLNEYLGTSRQNIFTHPADDAPLFDELDICYAYDMMSVRYNEIGEQKQHFKAIRALSLAQDSKEQMRKDEKKVRLQLKLFEKRDAKRQQRLGVGQ</sequence>
<evidence type="ECO:0000259" key="11">
    <source>
        <dbReference type="Pfam" id="PF12706"/>
    </source>
</evidence>
<organism evidence="13 14">
    <name type="scientific">Metschnikowia bicuspidata</name>
    <dbReference type="NCBI Taxonomy" id="27322"/>
    <lineage>
        <taxon>Eukaryota</taxon>
        <taxon>Fungi</taxon>
        <taxon>Dikarya</taxon>
        <taxon>Ascomycota</taxon>
        <taxon>Saccharomycotina</taxon>
        <taxon>Pichiomycetes</taxon>
        <taxon>Metschnikowiaceae</taxon>
        <taxon>Metschnikowia</taxon>
    </lineage>
</organism>
<gene>
    <name evidence="13" type="ORF">METBISCDRAFT_25178</name>
</gene>
<evidence type="ECO:0000256" key="5">
    <source>
        <dbReference type="ARBA" id="ARBA00022694"/>
    </source>
</evidence>
<keyword evidence="5" id="KW-0819">tRNA processing</keyword>
<dbReference type="CDD" id="cd07718">
    <property type="entry name" value="RNaseZ_ELAC1_ELAC2-C-term-like_MBL-fold"/>
    <property type="match status" value="1"/>
</dbReference>
<dbReference type="InterPro" id="IPR027794">
    <property type="entry name" value="tRNase_Z_dom"/>
</dbReference>
<dbReference type="Gene3D" id="3.60.15.10">
    <property type="entry name" value="Ribonuclease Z/Hydroxyacylglutathione hydrolase-like"/>
    <property type="match status" value="2"/>
</dbReference>
<evidence type="ECO:0000256" key="1">
    <source>
        <dbReference type="ARBA" id="ARBA00000402"/>
    </source>
</evidence>
<dbReference type="InterPro" id="IPR036866">
    <property type="entry name" value="RibonucZ/Hydroxyglut_hydro"/>
</dbReference>
<evidence type="ECO:0000256" key="8">
    <source>
        <dbReference type="ARBA" id="ARBA00022759"/>
    </source>
</evidence>
<feature type="domain" description="Metallo-beta-lactamase" evidence="11">
    <location>
        <begin position="493"/>
        <end position="744"/>
    </location>
</feature>
<keyword evidence="8" id="KW-0255">Endonuclease</keyword>
<dbReference type="AlphaFoldDB" id="A0A4P9ZK92"/>
<dbReference type="Pfam" id="PF12706">
    <property type="entry name" value="Lactamase_B_2"/>
    <property type="match status" value="1"/>
</dbReference>
<proteinExistence type="inferred from homology"/>
<evidence type="ECO:0000259" key="12">
    <source>
        <dbReference type="Pfam" id="PF13691"/>
    </source>
</evidence>
<dbReference type="PANTHER" id="PTHR12553">
    <property type="entry name" value="ZINC PHOSPHODIESTERASE ELAC PROTEIN 2"/>
    <property type="match status" value="1"/>
</dbReference>
<keyword evidence="6" id="KW-0540">Nuclease</keyword>
<dbReference type="Proteomes" id="UP000268321">
    <property type="component" value="Unassembled WGS sequence"/>
</dbReference>
<dbReference type="SUPFAM" id="SSF56281">
    <property type="entry name" value="Metallo-hydrolase/oxidoreductase"/>
    <property type="match status" value="2"/>
</dbReference>
<name>A0A4P9ZK92_9ASCO</name>
<dbReference type="EC" id="3.1.26.11" evidence="4"/>
<dbReference type="InterPro" id="IPR047151">
    <property type="entry name" value="RNZ2-like"/>
</dbReference>
<dbReference type="InterPro" id="IPR001279">
    <property type="entry name" value="Metallo-B-lactamas"/>
</dbReference>
<evidence type="ECO:0000256" key="9">
    <source>
        <dbReference type="ARBA" id="ARBA00022801"/>
    </source>
</evidence>
<evidence type="ECO:0000256" key="3">
    <source>
        <dbReference type="ARBA" id="ARBA00007823"/>
    </source>
</evidence>
<evidence type="ECO:0000256" key="7">
    <source>
        <dbReference type="ARBA" id="ARBA00022723"/>
    </source>
</evidence>